<dbReference type="EMBL" id="JARGDH010000002">
    <property type="protein sequence ID" value="KAL0276421.1"/>
    <property type="molecule type" value="Genomic_DNA"/>
</dbReference>
<accession>A0AAW2I2Y3</accession>
<feature type="region of interest" description="Disordered" evidence="1">
    <location>
        <begin position="1"/>
        <end position="41"/>
    </location>
</feature>
<evidence type="ECO:0000256" key="1">
    <source>
        <dbReference type="SAM" id="MobiDB-lite"/>
    </source>
</evidence>
<dbReference type="GO" id="GO:0006457">
    <property type="term" value="P:protein folding"/>
    <property type="evidence" value="ECO:0007669"/>
    <property type="project" value="TreeGrafter"/>
</dbReference>
<name>A0AAW2I2Y3_9NEOP</name>
<protein>
    <recommendedName>
        <fullName evidence="2">PPIase cyclophilin-type domain-containing protein</fullName>
    </recommendedName>
</protein>
<dbReference type="Gene3D" id="2.40.100.10">
    <property type="entry name" value="Cyclophilin-like"/>
    <property type="match status" value="1"/>
</dbReference>
<comment type="caution">
    <text evidence="3">The sequence shown here is derived from an EMBL/GenBank/DDBJ whole genome shotgun (WGS) entry which is preliminary data.</text>
</comment>
<feature type="compositionally biased region" description="Basic and acidic residues" evidence="1">
    <location>
        <begin position="10"/>
        <end position="20"/>
    </location>
</feature>
<dbReference type="InterPro" id="IPR029000">
    <property type="entry name" value="Cyclophilin-like_dom_sf"/>
</dbReference>
<proteinExistence type="predicted"/>
<dbReference type="PANTHER" id="PTHR11071">
    <property type="entry name" value="PEPTIDYL-PROLYL CIS-TRANS ISOMERASE"/>
    <property type="match status" value="1"/>
</dbReference>
<dbReference type="GO" id="GO:0003755">
    <property type="term" value="F:peptidyl-prolyl cis-trans isomerase activity"/>
    <property type="evidence" value="ECO:0007669"/>
    <property type="project" value="InterPro"/>
</dbReference>
<dbReference type="PRINTS" id="PR00153">
    <property type="entry name" value="CSAPPISMRASE"/>
</dbReference>
<feature type="domain" description="PPIase cyclophilin-type" evidence="2">
    <location>
        <begin position="240"/>
        <end position="388"/>
    </location>
</feature>
<dbReference type="AlphaFoldDB" id="A0AAW2I2Y3"/>
<dbReference type="PANTHER" id="PTHR11071:SF561">
    <property type="entry name" value="PEPTIDYL-PROLYL CIS-TRANS ISOMERASE D-RELATED"/>
    <property type="match status" value="1"/>
</dbReference>
<dbReference type="Pfam" id="PF00160">
    <property type="entry name" value="Pro_isomerase"/>
    <property type="match status" value="1"/>
</dbReference>
<gene>
    <name evidence="3" type="ORF">PYX00_004002</name>
</gene>
<dbReference type="InterPro" id="IPR002130">
    <property type="entry name" value="Cyclophilin-type_PPIase_dom"/>
</dbReference>
<dbReference type="SUPFAM" id="SSF50891">
    <property type="entry name" value="Cyclophilin-like"/>
    <property type="match status" value="1"/>
</dbReference>
<evidence type="ECO:0000259" key="2">
    <source>
        <dbReference type="PROSITE" id="PS50072"/>
    </source>
</evidence>
<reference evidence="3" key="1">
    <citation type="journal article" date="2024" name="Gigascience">
        <title>Chromosome-level genome of the poultry shaft louse Menopon gallinae provides insight into the host-switching and adaptive evolution of parasitic lice.</title>
        <authorList>
            <person name="Xu Y."/>
            <person name="Ma L."/>
            <person name="Liu S."/>
            <person name="Liang Y."/>
            <person name="Liu Q."/>
            <person name="He Z."/>
            <person name="Tian L."/>
            <person name="Duan Y."/>
            <person name="Cai W."/>
            <person name="Li H."/>
            <person name="Song F."/>
        </authorList>
    </citation>
    <scope>NUCLEOTIDE SEQUENCE</scope>
    <source>
        <strain evidence="3">Cailab_2023a</strain>
    </source>
</reference>
<dbReference type="PROSITE" id="PS50072">
    <property type="entry name" value="CSA_PPIASE_2"/>
    <property type="match status" value="1"/>
</dbReference>
<dbReference type="GO" id="GO:0005737">
    <property type="term" value="C:cytoplasm"/>
    <property type="evidence" value="ECO:0007669"/>
    <property type="project" value="TreeGrafter"/>
</dbReference>
<organism evidence="3">
    <name type="scientific">Menopon gallinae</name>
    <name type="common">poultry shaft louse</name>
    <dbReference type="NCBI Taxonomy" id="328185"/>
    <lineage>
        <taxon>Eukaryota</taxon>
        <taxon>Metazoa</taxon>
        <taxon>Ecdysozoa</taxon>
        <taxon>Arthropoda</taxon>
        <taxon>Hexapoda</taxon>
        <taxon>Insecta</taxon>
        <taxon>Pterygota</taxon>
        <taxon>Neoptera</taxon>
        <taxon>Paraneoptera</taxon>
        <taxon>Psocodea</taxon>
        <taxon>Troctomorpha</taxon>
        <taxon>Phthiraptera</taxon>
        <taxon>Amblycera</taxon>
        <taxon>Menoponidae</taxon>
        <taxon>Menopon</taxon>
    </lineage>
</organism>
<evidence type="ECO:0000313" key="3">
    <source>
        <dbReference type="EMBL" id="KAL0276421.1"/>
    </source>
</evidence>
<dbReference type="GO" id="GO:0016018">
    <property type="term" value="F:cyclosporin A binding"/>
    <property type="evidence" value="ECO:0007669"/>
    <property type="project" value="TreeGrafter"/>
</dbReference>
<sequence>MSQATTSESGQKKNSLENEGRMSSGVKSKSTRSDRGSKKLVKMTPIEREKIAWKNFIRKFMQELRNATPIVDDSPPKLNISLMYDQETLRSQQIAIQSHYNLCPEIVKLLHHINVFGGRTETFSFDYQKLQPASNFSTRRGEALQIQEANKAVKEMIKNTQPRLPRVDYYARFWKSMESYMQYNSQYPLFWKVKKKKKKETVEVGPSKTYFRQYVTEKSAKYPDKRPRVFFEISIKNVGAIGKMVAVLFSDYVPMTVKNFLAFCNPKAELTYKGCFFYLIFQNFFCKTGDVVENKGFGGTSLYGPYFGDEDHTLQHGERGILTMYNQIPNRNQCQFLITFRELKSLNGSNVVFGKIIKGFHVLESIESVGSKKTGRPKVEIYISDCDEI</sequence>